<comment type="caution">
    <text evidence="1">The sequence shown here is derived from an EMBL/GenBank/DDBJ whole genome shotgun (WGS) entry which is preliminary data.</text>
</comment>
<evidence type="ECO:0000313" key="1">
    <source>
        <dbReference type="EMBL" id="TNV77783.1"/>
    </source>
</evidence>
<protein>
    <submittedName>
        <fullName evidence="1">Uncharacterized protein</fullName>
    </submittedName>
</protein>
<dbReference type="EMBL" id="RRYP01011365">
    <property type="protein sequence ID" value="TNV77783.1"/>
    <property type="molecule type" value="Genomic_DNA"/>
</dbReference>
<organism evidence="1 2">
    <name type="scientific">Halteria grandinella</name>
    <dbReference type="NCBI Taxonomy" id="5974"/>
    <lineage>
        <taxon>Eukaryota</taxon>
        <taxon>Sar</taxon>
        <taxon>Alveolata</taxon>
        <taxon>Ciliophora</taxon>
        <taxon>Intramacronucleata</taxon>
        <taxon>Spirotrichea</taxon>
        <taxon>Stichotrichia</taxon>
        <taxon>Sporadotrichida</taxon>
        <taxon>Halteriidae</taxon>
        <taxon>Halteria</taxon>
    </lineage>
</organism>
<proteinExistence type="predicted"/>
<gene>
    <name evidence="1" type="ORF">FGO68_gene15972</name>
</gene>
<dbReference type="Proteomes" id="UP000785679">
    <property type="component" value="Unassembled WGS sequence"/>
</dbReference>
<name>A0A8J8NM15_HALGN</name>
<evidence type="ECO:0000313" key="2">
    <source>
        <dbReference type="Proteomes" id="UP000785679"/>
    </source>
</evidence>
<keyword evidence="2" id="KW-1185">Reference proteome</keyword>
<dbReference type="AlphaFoldDB" id="A0A8J8NM15"/>
<sequence length="145" mass="17731">MARKFSNNENPECEERSNELNFASLEGWELVPKKQDQCLNLYRVVQSVAQRDEDWESLQKLREFLKGQDKEEIRAYFQHERDEVIRKYQLLDKLALEKCSIERKQHYDNYQARVALINQAEKEYFKAKEEKLQIYKLMLEWFLYL</sequence>
<accession>A0A8J8NM15</accession>
<reference evidence="1" key="1">
    <citation type="submission" date="2019-06" db="EMBL/GenBank/DDBJ databases">
        <authorList>
            <person name="Zheng W."/>
        </authorList>
    </citation>
    <scope>NUCLEOTIDE SEQUENCE</scope>
    <source>
        <strain evidence="1">QDHG01</strain>
    </source>
</reference>